<keyword evidence="1" id="KW-0175">Coiled coil</keyword>
<organism evidence="2 3">
    <name type="scientific">Aeromonas veronii</name>
    <dbReference type="NCBI Taxonomy" id="654"/>
    <lineage>
        <taxon>Bacteria</taxon>
        <taxon>Pseudomonadati</taxon>
        <taxon>Pseudomonadota</taxon>
        <taxon>Gammaproteobacteria</taxon>
        <taxon>Aeromonadales</taxon>
        <taxon>Aeromonadaceae</taxon>
        <taxon>Aeromonas</taxon>
    </lineage>
</organism>
<dbReference type="EMBL" id="CP033604">
    <property type="protein sequence ID" value="AYV36687.1"/>
    <property type="molecule type" value="Genomic_DNA"/>
</dbReference>
<protein>
    <submittedName>
        <fullName evidence="2">Uncharacterized protein</fullName>
    </submittedName>
</protein>
<feature type="coiled-coil region" evidence="1">
    <location>
        <begin position="14"/>
        <end position="62"/>
    </location>
</feature>
<evidence type="ECO:0000256" key="1">
    <source>
        <dbReference type="SAM" id="Coils"/>
    </source>
</evidence>
<accession>A0AAN1QCM0</accession>
<proteinExistence type="predicted"/>
<gene>
    <name evidence="2" type="ORF">EFI48_07590</name>
</gene>
<dbReference type="AlphaFoldDB" id="A0AAN1QCM0"/>
<name>A0AAN1QCM0_AERVE</name>
<sequence length="270" mass="31719">MCFLCGNEISLHSYNSLNDALANLQKTHDKLHEKYELSIHEKNNLEIKYLKCLEQLENLKVEETHLNDESYYIYDLPNKLSNPNIFSVLKGLTNHFNVEDYTLNDLDKLDMNLSELKNKLLNSLDKNKFTDIKIKRLKQRKWDQGHPIQVGFIIDVNYLSKDEIDVFRSLVRNNHSESVRVDDMDSGAISLYLKNGLHALIMFDFGLFGTDSTPSISFFTDLYNEEWEDMKKADDEEEHHFMVPIEITDLLSKLNFEVTMNRWDNLLNMK</sequence>
<dbReference type="Proteomes" id="UP000267614">
    <property type="component" value="Chromosome"/>
</dbReference>
<evidence type="ECO:0000313" key="3">
    <source>
        <dbReference type="Proteomes" id="UP000267614"/>
    </source>
</evidence>
<reference evidence="2 3" key="1">
    <citation type="submission" date="2018-11" db="EMBL/GenBank/DDBJ databases">
        <title>Complete genome sequence of multidrug-resistant Aeromonas veronii strain MS-18-37.</title>
        <authorList>
            <person name="Abdelhamed H."/>
            <person name="Lawrence M."/>
            <person name="Waldbieser G."/>
        </authorList>
    </citation>
    <scope>NUCLEOTIDE SEQUENCE [LARGE SCALE GENOMIC DNA]</scope>
    <source>
        <strain evidence="2 3">MS-18-37</strain>
    </source>
</reference>
<evidence type="ECO:0000313" key="2">
    <source>
        <dbReference type="EMBL" id="AYV36687.1"/>
    </source>
</evidence>